<name>A0ABQ3YQC7_9ACTN</name>
<evidence type="ECO:0000313" key="3">
    <source>
        <dbReference type="EMBL" id="GID99750.1"/>
    </source>
</evidence>
<reference evidence="3 4" key="1">
    <citation type="submission" date="2021-01" db="EMBL/GenBank/DDBJ databases">
        <title>Whole genome shotgun sequence of Actinoplanes durhamensis NBRC 14914.</title>
        <authorList>
            <person name="Komaki H."/>
            <person name="Tamura T."/>
        </authorList>
    </citation>
    <scope>NUCLEOTIDE SEQUENCE [LARGE SCALE GENOMIC DNA]</scope>
    <source>
        <strain evidence="3 4">NBRC 14914</strain>
    </source>
</reference>
<feature type="domain" description="DUF4031" evidence="2">
    <location>
        <begin position="2"/>
        <end position="76"/>
    </location>
</feature>
<dbReference type="Proteomes" id="UP000637628">
    <property type="component" value="Unassembled WGS sequence"/>
</dbReference>
<comment type="caution">
    <text evidence="3">The sequence shown here is derived from an EMBL/GenBank/DDBJ whole genome shotgun (WGS) entry which is preliminary data.</text>
</comment>
<gene>
    <name evidence="3" type="ORF">Adu01nite_11010</name>
</gene>
<protein>
    <recommendedName>
        <fullName evidence="2">DUF4031 domain-containing protein</fullName>
    </recommendedName>
</protein>
<organism evidence="3 4">
    <name type="scientific">Paractinoplanes durhamensis</name>
    <dbReference type="NCBI Taxonomy" id="113563"/>
    <lineage>
        <taxon>Bacteria</taxon>
        <taxon>Bacillati</taxon>
        <taxon>Actinomycetota</taxon>
        <taxon>Actinomycetes</taxon>
        <taxon>Micromonosporales</taxon>
        <taxon>Micromonosporaceae</taxon>
        <taxon>Paractinoplanes</taxon>
    </lineage>
</organism>
<evidence type="ECO:0000256" key="1">
    <source>
        <dbReference type="SAM" id="MobiDB-lite"/>
    </source>
</evidence>
<dbReference type="RefSeq" id="WP_379130637.1">
    <property type="nucleotide sequence ID" value="NZ_BAAATX010000032.1"/>
</dbReference>
<dbReference type="InterPro" id="IPR025109">
    <property type="entry name" value="DUF4031"/>
</dbReference>
<dbReference type="EMBL" id="BOML01000010">
    <property type="protein sequence ID" value="GID99750.1"/>
    <property type="molecule type" value="Genomic_DNA"/>
</dbReference>
<evidence type="ECO:0000259" key="2">
    <source>
        <dbReference type="Pfam" id="PF13223"/>
    </source>
</evidence>
<keyword evidence="4" id="KW-1185">Reference proteome</keyword>
<accession>A0ABQ3YQC7</accession>
<proteinExistence type="predicted"/>
<dbReference type="Pfam" id="PF13223">
    <property type="entry name" value="DUF4031"/>
    <property type="match status" value="1"/>
</dbReference>
<evidence type="ECO:0000313" key="4">
    <source>
        <dbReference type="Proteomes" id="UP000637628"/>
    </source>
</evidence>
<feature type="region of interest" description="Disordered" evidence="1">
    <location>
        <begin position="82"/>
        <end position="118"/>
    </location>
</feature>
<sequence>MILVDEPLWPARGRRWSHLVSDLSYAELHAFAEMLGAPRRAFDRDHYDIPEQRFRSALWLGATLLPSRELAFRLRAAGLRRPKHLSRSAPVPGSPAPSIPTARAAARDGRSSEAPATP</sequence>